<comment type="caution">
    <text evidence="1">The sequence shown here is derived from an EMBL/GenBank/DDBJ whole genome shotgun (WGS) entry which is preliminary data.</text>
</comment>
<evidence type="ECO:0000313" key="1">
    <source>
        <dbReference type="EMBL" id="GME99811.1"/>
    </source>
</evidence>
<name>A0ACB5U2N0_AMBMO</name>
<evidence type="ECO:0000313" key="2">
    <source>
        <dbReference type="Proteomes" id="UP001165064"/>
    </source>
</evidence>
<protein>
    <submittedName>
        <fullName evidence="1">Unnamed protein product</fullName>
    </submittedName>
</protein>
<gene>
    <name evidence="1" type="ORF">Amon02_001083200</name>
</gene>
<sequence>MKQWQRQKKHTSFIFRQNTNVNILVVNDTRVSQIEVSTENNIVVRRSNRLASDGEEEVLGDKHLPSFSSPFKIGYGSAEEEAGADEEALEAEEAEDLDGEDEEAGEVEIGLEADDAPDLAGEDGEPELDGEDGEPELDGEDGEPDLAGDDGEPELAGDDGEPELAGDDGEPELAGDDGEPELAGDDGEPELAGDDGEPDWG</sequence>
<reference evidence="1" key="1">
    <citation type="submission" date="2023-04" db="EMBL/GenBank/DDBJ databases">
        <title>Ambrosiozyma monospora NBRC 10751.</title>
        <authorList>
            <person name="Ichikawa N."/>
            <person name="Sato H."/>
            <person name="Tonouchi N."/>
        </authorList>
    </citation>
    <scope>NUCLEOTIDE SEQUENCE</scope>
    <source>
        <strain evidence="1">NBRC 10751</strain>
    </source>
</reference>
<keyword evidence="2" id="KW-1185">Reference proteome</keyword>
<accession>A0ACB5U2N0</accession>
<organism evidence="1 2">
    <name type="scientific">Ambrosiozyma monospora</name>
    <name type="common">Yeast</name>
    <name type="synonym">Endomycopsis monosporus</name>
    <dbReference type="NCBI Taxonomy" id="43982"/>
    <lineage>
        <taxon>Eukaryota</taxon>
        <taxon>Fungi</taxon>
        <taxon>Dikarya</taxon>
        <taxon>Ascomycota</taxon>
        <taxon>Saccharomycotina</taxon>
        <taxon>Pichiomycetes</taxon>
        <taxon>Pichiales</taxon>
        <taxon>Pichiaceae</taxon>
        <taxon>Ambrosiozyma</taxon>
    </lineage>
</organism>
<proteinExistence type="predicted"/>
<dbReference type="Proteomes" id="UP001165064">
    <property type="component" value="Unassembled WGS sequence"/>
</dbReference>
<dbReference type="EMBL" id="BSXS01011154">
    <property type="protein sequence ID" value="GME99811.1"/>
    <property type="molecule type" value="Genomic_DNA"/>
</dbReference>